<proteinExistence type="predicted"/>
<comment type="caution">
    <text evidence="2">The sequence shown here is derived from an EMBL/GenBank/DDBJ whole genome shotgun (WGS) entry which is preliminary data.</text>
</comment>
<organism evidence="2 3">
    <name type="scientific">Chionoecetes opilio</name>
    <name type="common">Atlantic snow crab</name>
    <name type="synonym">Cancer opilio</name>
    <dbReference type="NCBI Taxonomy" id="41210"/>
    <lineage>
        <taxon>Eukaryota</taxon>
        <taxon>Metazoa</taxon>
        <taxon>Ecdysozoa</taxon>
        <taxon>Arthropoda</taxon>
        <taxon>Crustacea</taxon>
        <taxon>Multicrustacea</taxon>
        <taxon>Malacostraca</taxon>
        <taxon>Eumalacostraca</taxon>
        <taxon>Eucarida</taxon>
        <taxon>Decapoda</taxon>
        <taxon>Pleocyemata</taxon>
        <taxon>Brachyura</taxon>
        <taxon>Eubrachyura</taxon>
        <taxon>Majoidea</taxon>
        <taxon>Majidae</taxon>
        <taxon>Chionoecetes</taxon>
    </lineage>
</organism>
<feature type="region of interest" description="Disordered" evidence="1">
    <location>
        <begin position="61"/>
        <end position="91"/>
    </location>
</feature>
<keyword evidence="3" id="KW-1185">Reference proteome</keyword>
<feature type="region of interest" description="Disordered" evidence="1">
    <location>
        <begin position="1"/>
        <end position="47"/>
    </location>
</feature>
<reference evidence="2" key="1">
    <citation type="submission" date="2020-07" db="EMBL/GenBank/DDBJ databases">
        <title>The High-quality genome of the commercially important snow crab, Chionoecetes opilio.</title>
        <authorList>
            <person name="Jeong J.-H."/>
            <person name="Ryu S."/>
        </authorList>
    </citation>
    <scope>NUCLEOTIDE SEQUENCE</scope>
    <source>
        <strain evidence="2">MADBK_172401_WGS</strain>
        <tissue evidence="2">Digestive gland</tissue>
    </source>
</reference>
<evidence type="ECO:0000313" key="3">
    <source>
        <dbReference type="Proteomes" id="UP000770661"/>
    </source>
</evidence>
<dbReference type="AlphaFoldDB" id="A0A8J4YWP9"/>
<gene>
    <name evidence="2" type="ORF">GWK47_031614</name>
</gene>
<dbReference type="EMBL" id="JACEEZ010001785">
    <property type="protein sequence ID" value="KAG0728849.1"/>
    <property type="molecule type" value="Genomic_DNA"/>
</dbReference>
<dbReference type="Proteomes" id="UP000770661">
    <property type="component" value="Unassembled WGS sequence"/>
</dbReference>
<accession>A0A8J4YWP9</accession>
<evidence type="ECO:0000313" key="2">
    <source>
        <dbReference type="EMBL" id="KAG0728849.1"/>
    </source>
</evidence>
<dbReference type="OrthoDB" id="6364030at2759"/>
<sequence>MRSLAHSEAGQHQRRALRLVELQTPQTPPDPPALVEPGSSSRPHWNTEECSRTLVVFHKEQVQGSSATPGGLRQPPRVSTRSTEKRLLTSGDAVEVPRFTVPASTKREPCGARLQALWNIFTADVVPHIQEMNTQLVKLAANRWRL</sequence>
<protein>
    <submittedName>
        <fullName evidence="2">Uncharacterized protein</fullName>
    </submittedName>
</protein>
<name>A0A8J4YWP9_CHIOP</name>
<evidence type="ECO:0000256" key="1">
    <source>
        <dbReference type="SAM" id="MobiDB-lite"/>
    </source>
</evidence>